<dbReference type="InterPro" id="IPR016142">
    <property type="entry name" value="Citrate_synth-like_lrg_a-sub"/>
</dbReference>
<dbReference type="PANTHER" id="PTHR11739:SF4">
    <property type="entry name" value="CITRATE SYNTHASE, PEROXISOMAL"/>
    <property type="match status" value="1"/>
</dbReference>
<evidence type="ECO:0000313" key="8">
    <source>
        <dbReference type="Proteomes" id="UP001139648"/>
    </source>
</evidence>
<dbReference type="EC" id="2.3.3.16" evidence="3"/>
<evidence type="ECO:0000256" key="5">
    <source>
        <dbReference type="SAM" id="MobiDB-lite"/>
    </source>
</evidence>
<dbReference type="SUPFAM" id="SSF48256">
    <property type="entry name" value="Citrate synthase"/>
    <property type="match status" value="1"/>
</dbReference>
<dbReference type="InterPro" id="IPR009061">
    <property type="entry name" value="DNA-bd_dom_put_sf"/>
</dbReference>
<evidence type="ECO:0000256" key="3">
    <source>
        <dbReference type="ARBA" id="ARBA00012972"/>
    </source>
</evidence>
<dbReference type="InterPro" id="IPR036969">
    <property type="entry name" value="Citrate_synthase_sf"/>
</dbReference>
<gene>
    <name evidence="7" type="ORF">HD597_001550</name>
</gene>
<proteinExistence type="inferred from homology"/>
<dbReference type="Gene3D" id="1.10.580.10">
    <property type="entry name" value="Citrate Synthase, domain 1"/>
    <property type="match status" value="2"/>
</dbReference>
<keyword evidence="4 7" id="KW-0808">Transferase</keyword>
<keyword evidence="7" id="KW-0012">Acyltransferase</keyword>
<feature type="domain" description="Helix-turn-helix" evidence="6">
    <location>
        <begin position="4"/>
        <end position="54"/>
    </location>
</feature>
<dbReference type="EMBL" id="JAMZEB010000002">
    <property type="protein sequence ID" value="MCP2354530.1"/>
    <property type="molecule type" value="Genomic_DNA"/>
</dbReference>
<dbReference type="SUPFAM" id="SSF46955">
    <property type="entry name" value="Putative DNA-binding domain"/>
    <property type="match status" value="1"/>
</dbReference>
<comment type="caution">
    <text evidence="7">The sequence shown here is derived from an EMBL/GenBank/DDBJ whole genome shotgun (WGS) entry which is preliminary data.</text>
</comment>
<comment type="similarity">
    <text evidence="2">Belongs to the citrate synthase family.</text>
</comment>
<feature type="compositionally biased region" description="Gly residues" evidence="5">
    <location>
        <begin position="152"/>
        <end position="181"/>
    </location>
</feature>
<dbReference type="Pfam" id="PF12728">
    <property type="entry name" value="HTH_17"/>
    <property type="match status" value="1"/>
</dbReference>
<dbReference type="Gene3D" id="1.10.230.10">
    <property type="entry name" value="Cytochrome P450-Terp, domain 2"/>
    <property type="match status" value="1"/>
</dbReference>
<dbReference type="InterPro" id="IPR016143">
    <property type="entry name" value="Citrate_synth-like_sm_a-sub"/>
</dbReference>
<dbReference type="GO" id="GO:0005829">
    <property type="term" value="C:cytosol"/>
    <property type="evidence" value="ECO:0007669"/>
    <property type="project" value="TreeGrafter"/>
</dbReference>
<evidence type="ECO:0000259" key="6">
    <source>
        <dbReference type="Pfam" id="PF12728"/>
    </source>
</evidence>
<dbReference type="PRINTS" id="PR00143">
    <property type="entry name" value="CITRTSNTHASE"/>
</dbReference>
<evidence type="ECO:0000256" key="4">
    <source>
        <dbReference type="ARBA" id="ARBA00022679"/>
    </source>
</evidence>
<dbReference type="Proteomes" id="UP001139648">
    <property type="component" value="Unassembled WGS sequence"/>
</dbReference>
<dbReference type="RefSeq" id="WP_253741007.1">
    <property type="nucleotide sequence ID" value="NZ_BAABKA010000048.1"/>
</dbReference>
<organism evidence="7 8">
    <name type="scientific">Nonomuraea thailandensis</name>
    <dbReference type="NCBI Taxonomy" id="1188745"/>
    <lineage>
        <taxon>Bacteria</taxon>
        <taxon>Bacillati</taxon>
        <taxon>Actinomycetota</taxon>
        <taxon>Actinomycetes</taxon>
        <taxon>Streptosporangiales</taxon>
        <taxon>Streptosporangiaceae</taxon>
        <taxon>Nonomuraea</taxon>
    </lineage>
</organism>
<dbReference type="GO" id="GO:0005975">
    <property type="term" value="P:carbohydrate metabolic process"/>
    <property type="evidence" value="ECO:0007669"/>
    <property type="project" value="TreeGrafter"/>
</dbReference>
<dbReference type="Pfam" id="PF00285">
    <property type="entry name" value="Citrate_synt"/>
    <property type="match status" value="1"/>
</dbReference>
<name>A0A9X2GBA9_9ACTN</name>
<comment type="pathway">
    <text evidence="1">Carbohydrate metabolism; tricarboxylic acid cycle.</text>
</comment>
<dbReference type="AlphaFoldDB" id="A0A9X2GBA9"/>
<dbReference type="GO" id="GO:0036440">
    <property type="term" value="F:citrate synthase activity"/>
    <property type="evidence" value="ECO:0007669"/>
    <property type="project" value="UniProtKB-EC"/>
</dbReference>
<dbReference type="InterPro" id="IPR041657">
    <property type="entry name" value="HTH_17"/>
</dbReference>
<sequence length="490" mass="50760">MEWIDAATAAERLGVKPATLYAYVSRGVLRRRHGEDGRRSLFSAEEIERLARRGRPRSQPPELVIESSVTALGVDRPYYRGIDVLGLAATVSFETVAEWLWTGDPAVWRPPADVTSEDDGGVARRAGRAAGPGAKVSGKPDGGPGAKMSGKPSGGPGASTGGGPGASTGGGPGASTGGGPGASTRREPGKGPGDGPGAVRRGGQPWWCEPEEGLRAAVTAQRGLPDDLLPLDRLQVITTVLGASDTLRYQLDRDSVTATGRRLIAGLVDALPPLSDPQGDSIAERLWSRLCPQPATPALLTAMEAALVLLADHELAASTLAARVAASAKADPYAVVLTGLGVLGGPLHGGASYGAERLLAEIAEPRHAARAIAERVRRGERIPGFGHSVYKNGDGRGATLLDLVKQAAPGHGRIAAGEAVLAEMRRRRLPDRNVDFALATLSAVSGMVPGAGEAIFAVARVAGWLAHAMEEYERGALLRLRASYTGPPIA</sequence>
<dbReference type="PANTHER" id="PTHR11739">
    <property type="entry name" value="CITRATE SYNTHASE"/>
    <property type="match status" value="1"/>
</dbReference>
<evidence type="ECO:0000313" key="7">
    <source>
        <dbReference type="EMBL" id="MCP2354530.1"/>
    </source>
</evidence>
<dbReference type="GO" id="GO:0006099">
    <property type="term" value="P:tricarboxylic acid cycle"/>
    <property type="evidence" value="ECO:0007669"/>
    <property type="project" value="TreeGrafter"/>
</dbReference>
<protein>
    <recommendedName>
        <fullName evidence="3">citrate synthase (unknown stereospecificity)</fullName>
        <ecNumber evidence="3">2.3.3.16</ecNumber>
    </recommendedName>
</protein>
<evidence type="ECO:0000256" key="1">
    <source>
        <dbReference type="ARBA" id="ARBA00005163"/>
    </source>
</evidence>
<feature type="region of interest" description="Disordered" evidence="5">
    <location>
        <begin position="106"/>
        <end position="207"/>
    </location>
</feature>
<dbReference type="Gene3D" id="1.10.1660.10">
    <property type="match status" value="1"/>
</dbReference>
<keyword evidence="8" id="KW-1185">Reference proteome</keyword>
<evidence type="ECO:0000256" key="2">
    <source>
        <dbReference type="ARBA" id="ARBA00010566"/>
    </source>
</evidence>
<reference evidence="7" key="1">
    <citation type="submission" date="2022-06" db="EMBL/GenBank/DDBJ databases">
        <title>Sequencing the genomes of 1000 actinobacteria strains.</title>
        <authorList>
            <person name="Klenk H.-P."/>
        </authorList>
    </citation>
    <scope>NUCLEOTIDE SEQUENCE</scope>
    <source>
        <strain evidence="7">DSM 46694</strain>
    </source>
</reference>
<accession>A0A9X2GBA9</accession>
<dbReference type="InterPro" id="IPR002020">
    <property type="entry name" value="Citrate_synthase"/>
</dbReference>